<evidence type="ECO:0000313" key="3">
    <source>
        <dbReference type="EnsemblProtists" id="EKX41638"/>
    </source>
</evidence>
<evidence type="ECO:0000313" key="4">
    <source>
        <dbReference type="Proteomes" id="UP000011087"/>
    </source>
</evidence>
<dbReference type="KEGG" id="gtt:GUITHDRAFT_164344"/>
<name>L1IZD9_GUITC</name>
<organism evidence="2">
    <name type="scientific">Guillardia theta (strain CCMP2712)</name>
    <name type="common">Cryptophyte</name>
    <dbReference type="NCBI Taxonomy" id="905079"/>
    <lineage>
        <taxon>Eukaryota</taxon>
        <taxon>Cryptophyceae</taxon>
        <taxon>Pyrenomonadales</taxon>
        <taxon>Geminigeraceae</taxon>
        <taxon>Guillardia</taxon>
    </lineage>
</organism>
<gene>
    <name evidence="2" type="ORF">GUITHDRAFT_164344</name>
</gene>
<feature type="signal peptide" evidence="1">
    <location>
        <begin position="1"/>
        <end position="29"/>
    </location>
</feature>
<reference evidence="3" key="3">
    <citation type="submission" date="2016-03" db="UniProtKB">
        <authorList>
            <consortium name="EnsemblProtists"/>
        </authorList>
    </citation>
    <scope>IDENTIFICATION</scope>
</reference>
<sequence>MEHVAGSRRGGNIFRSLLLLLLLASYARCSTPFGEAVEGTEHLEAYQSLECEGGGAPCRQQVDIHSLYRHTHPGNAHPALMLGRYSYLVVQVRSPAAAPFTALLNQDSSVTDPSSSMCRCEDAVGVADLVTDPCRLDLFQSRMLYLTILATERGAYQVSFILRSSLVEEGAVTYVLPQATPVVLAVPVLDVSSSKSTSSYSISMSVDRIHPAELELDVKYVGDFAACQGKSQLEGFPANANSTTAANVTIDVGNLFFAFFSVRTSSRKRSLALDVRDSLAASASLLDRRSAELSGACSDRSSVLRNFQAVMGELLDSSRFSAADLLLQAGDPQSGGRVLDVLEAEARHLPAQVLQQAVDKLEELYAMNQHNTLVKERNFHQMDLEVSLILVESLVRSWGCGNSTLVLPLAQRLLKELTSNQLSHQQQSAAHALILVMVCTEGYEKARSSLGEPSSSKEAEDAICLSLLSICRSMTGGASREGVTEEDGTEDPTACKLLPCSRSASHQ</sequence>
<dbReference type="EMBL" id="JH993022">
    <property type="protein sequence ID" value="EKX41638.1"/>
    <property type="molecule type" value="Genomic_DNA"/>
</dbReference>
<protein>
    <recommendedName>
        <fullName evidence="5">PUL domain-containing protein</fullName>
    </recommendedName>
</protein>
<dbReference type="GeneID" id="17298341"/>
<evidence type="ECO:0000256" key="1">
    <source>
        <dbReference type="SAM" id="SignalP"/>
    </source>
</evidence>
<evidence type="ECO:0000313" key="2">
    <source>
        <dbReference type="EMBL" id="EKX41638.1"/>
    </source>
</evidence>
<accession>L1IZD9</accession>
<reference evidence="2 4" key="1">
    <citation type="journal article" date="2012" name="Nature">
        <title>Algal genomes reveal evolutionary mosaicism and the fate of nucleomorphs.</title>
        <authorList>
            <consortium name="DOE Joint Genome Institute"/>
            <person name="Curtis B.A."/>
            <person name="Tanifuji G."/>
            <person name="Burki F."/>
            <person name="Gruber A."/>
            <person name="Irimia M."/>
            <person name="Maruyama S."/>
            <person name="Arias M.C."/>
            <person name="Ball S.G."/>
            <person name="Gile G.H."/>
            <person name="Hirakawa Y."/>
            <person name="Hopkins J.F."/>
            <person name="Kuo A."/>
            <person name="Rensing S.A."/>
            <person name="Schmutz J."/>
            <person name="Symeonidi A."/>
            <person name="Elias M."/>
            <person name="Eveleigh R.J."/>
            <person name="Herman E.K."/>
            <person name="Klute M.J."/>
            <person name="Nakayama T."/>
            <person name="Obornik M."/>
            <person name="Reyes-Prieto A."/>
            <person name="Armbrust E.V."/>
            <person name="Aves S.J."/>
            <person name="Beiko R.G."/>
            <person name="Coutinho P."/>
            <person name="Dacks J.B."/>
            <person name="Durnford D.G."/>
            <person name="Fast N.M."/>
            <person name="Green B.R."/>
            <person name="Grisdale C.J."/>
            <person name="Hempel F."/>
            <person name="Henrissat B."/>
            <person name="Hoppner M.P."/>
            <person name="Ishida K."/>
            <person name="Kim E."/>
            <person name="Koreny L."/>
            <person name="Kroth P.G."/>
            <person name="Liu Y."/>
            <person name="Malik S.B."/>
            <person name="Maier U.G."/>
            <person name="McRose D."/>
            <person name="Mock T."/>
            <person name="Neilson J.A."/>
            <person name="Onodera N.T."/>
            <person name="Poole A.M."/>
            <person name="Pritham E.J."/>
            <person name="Richards T.A."/>
            <person name="Rocap G."/>
            <person name="Roy S.W."/>
            <person name="Sarai C."/>
            <person name="Schaack S."/>
            <person name="Shirato S."/>
            <person name="Slamovits C.H."/>
            <person name="Spencer D.F."/>
            <person name="Suzuki S."/>
            <person name="Worden A.Z."/>
            <person name="Zauner S."/>
            <person name="Barry K."/>
            <person name="Bell C."/>
            <person name="Bharti A.K."/>
            <person name="Crow J.A."/>
            <person name="Grimwood J."/>
            <person name="Kramer R."/>
            <person name="Lindquist E."/>
            <person name="Lucas S."/>
            <person name="Salamov A."/>
            <person name="McFadden G.I."/>
            <person name="Lane C.E."/>
            <person name="Keeling P.J."/>
            <person name="Gray M.W."/>
            <person name="Grigoriev I.V."/>
            <person name="Archibald J.M."/>
        </authorList>
    </citation>
    <scope>NUCLEOTIDE SEQUENCE</scope>
    <source>
        <strain evidence="2 4">CCMP2712</strain>
    </source>
</reference>
<dbReference type="HOGENOM" id="CLU_538011_0_0_1"/>
<dbReference type="Proteomes" id="UP000011087">
    <property type="component" value="Unassembled WGS sequence"/>
</dbReference>
<dbReference type="EnsemblProtists" id="EKX41638">
    <property type="protein sequence ID" value="EKX41638"/>
    <property type="gene ID" value="GUITHDRAFT_164344"/>
</dbReference>
<evidence type="ECO:0008006" key="5">
    <source>
        <dbReference type="Google" id="ProtNLM"/>
    </source>
</evidence>
<reference evidence="4" key="2">
    <citation type="submission" date="2012-11" db="EMBL/GenBank/DDBJ databases">
        <authorList>
            <person name="Kuo A."/>
            <person name="Curtis B.A."/>
            <person name="Tanifuji G."/>
            <person name="Burki F."/>
            <person name="Gruber A."/>
            <person name="Irimia M."/>
            <person name="Maruyama S."/>
            <person name="Arias M.C."/>
            <person name="Ball S.G."/>
            <person name="Gile G.H."/>
            <person name="Hirakawa Y."/>
            <person name="Hopkins J.F."/>
            <person name="Rensing S.A."/>
            <person name="Schmutz J."/>
            <person name="Symeonidi A."/>
            <person name="Elias M."/>
            <person name="Eveleigh R.J."/>
            <person name="Herman E.K."/>
            <person name="Klute M.J."/>
            <person name="Nakayama T."/>
            <person name="Obornik M."/>
            <person name="Reyes-Prieto A."/>
            <person name="Armbrust E.V."/>
            <person name="Aves S.J."/>
            <person name="Beiko R.G."/>
            <person name="Coutinho P."/>
            <person name="Dacks J.B."/>
            <person name="Durnford D.G."/>
            <person name="Fast N.M."/>
            <person name="Green B.R."/>
            <person name="Grisdale C."/>
            <person name="Hempe F."/>
            <person name="Henrissat B."/>
            <person name="Hoppner M.P."/>
            <person name="Ishida K.-I."/>
            <person name="Kim E."/>
            <person name="Koreny L."/>
            <person name="Kroth P.G."/>
            <person name="Liu Y."/>
            <person name="Malik S.-B."/>
            <person name="Maier U.G."/>
            <person name="McRose D."/>
            <person name="Mock T."/>
            <person name="Neilson J.A."/>
            <person name="Onodera N.T."/>
            <person name="Poole A.M."/>
            <person name="Pritham E.J."/>
            <person name="Richards T.A."/>
            <person name="Rocap G."/>
            <person name="Roy S.W."/>
            <person name="Sarai C."/>
            <person name="Schaack S."/>
            <person name="Shirato S."/>
            <person name="Slamovits C.H."/>
            <person name="Spencer D.F."/>
            <person name="Suzuki S."/>
            <person name="Worden A.Z."/>
            <person name="Zauner S."/>
            <person name="Barry K."/>
            <person name="Bell C."/>
            <person name="Bharti A.K."/>
            <person name="Crow J.A."/>
            <person name="Grimwood J."/>
            <person name="Kramer R."/>
            <person name="Lindquist E."/>
            <person name="Lucas S."/>
            <person name="Salamov A."/>
            <person name="McFadden G.I."/>
            <person name="Lane C.E."/>
            <person name="Keeling P.J."/>
            <person name="Gray M.W."/>
            <person name="Grigoriev I.V."/>
            <person name="Archibald J.M."/>
        </authorList>
    </citation>
    <scope>NUCLEOTIDE SEQUENCE</scope>
    <source>
        <strain evidence="4">CCMP2712</strain>
    </source>
</reference>
<dbReference type="PaxDb" id="55529-EKX41638"/>
<keyword evidence="4" id="KW-1185">Reference proteome</keyword>
<dbReference type="RefSeq" id="XP_005828618.1">
    <property type="nucleotide sequence ID" value="XM_005828561.1"/>
</dbReference>
<proteinExistence type="predicted"/>
<keyword evidence="1" id="KW-0732">Signal</keyword>
<feature type="chain" id="PRO_5008770662" description="PUL domain-containing protein" evidence="1">
    <location>
        <begin position="30"/>
        <end position="507"/>
    </location>
</feature>
<dbReference type="AlphaFoldDB" id="L1IZD9"/>